<dbReference type="AlphaFoldDB" id="A0A499SAT4"/>
<feature type="domain" description="Transposase IS204/IS1001/IS1096/IS1165 DDE" evidence="1">
    <location>
        <begin position="6"/>
        <end position="85"/>
    </location>
</feature>
<name>A0A499SAT4_STAAU</name>
<dbReference type="PANTHER" id="PTHR33498">
    <property type="entry name" value="TRANSPOSASE FOR INSERTION SEQUENCE ELEMENT IS1557"/>
    <property type="match status" value="1"/>
</dbReference>
<evidence type="ECO:0000259" key="1">
    <source>
        <dbReference type="Pfam" id="PF01610"/>
    </source>
</evidence>
<keyword evidence="2" id="KW-0614">Plasmid</keyword>
<gene>
    <name evidence="2" type="ORF">D0Y80_l00225</name>
</gene>
<dbReference type="PANTHER" id="PTHR33498:SF1">
    <property type="entry name" value="TRANSPOSASE FOR INSERTION SEQUENCE ELEMENT IS1557"/>
    <property type="match status" value="1"/>
</dbReference>
<sequence length="86" mass="10487">MFLRFFRKQHEEVKSISIDMYPPYTSLIESLFPNTAVILDCFHIVQAVNREINRCRIKIMNGFRTKYKPKYNKLKRHWKLLLKSPR</sequence>
<protein>
    <submittedName>
        <fullName evidence="2">Transposase</fullName>
    </submittedName>
</protein>
<geneLocation type="plasmid" evidence="2">
    <name>pPH1-1</name>
</geneLocation>
<dbReference type="InterPro" id="IPR002560">
    <property type="entry name" value="Transposase_DDE"/>
</dbReference>
<evidence type="ECO:0000313" key="2">
    <source>
        <dbReference type="EMBL" id="AYK27933.1"/>
    </source>
</evidence>
<organism evidence="2">
    <name type="scientific">Staphylococcus aureus</name>
    <dbReference type="NCBI Taxonomy" id="1280"/>
    <lineage>
        <taxon>Bacteria</taxon>
        <taxon>Bacillati</taxon>
        <taxon>Bacillota</taxon>
        <taxon>Bacilli</taxon>
        <taxon>Bacillales</taxon>
        <taxon>Staphylococcaceae</taxon>
        <taxon>Staphylococcus</taxon>
    </lineage>
</organism>
<dbReference type="EMBL" id="MH785236">
    <property type="protein sequence ID" value="AYK27933.1"/>
    <property type="molecule type" value="Genomic_DNA"/>
</dbReference>
<reference evidence="2" key="1">
    <citation type="journal article" date="2019" name="Front. Microbiol.">
        <title>Prevalence of Antibiotic and Heavy Metal Resistance Determinants and Virulence-Related Genetic Elements in Plasmids of Staphylococcus aureus.</title>
        <authorList>
            <person name="Bukowski M."/>
            <person name="Piwowarczyk R."/>
            <person name="Madry A."/>
            <person name="Zagorski-Przybylo R."/>
            <person name="Hydzik M."/>
            <person name="Wladyka B."/>
        </authorList>
    </citation>
    <scope>NUCLEOTIDE SEQUENCE</scope>
    <source>
        <strain evidence="2">Ph1</strain>
        <plasmid evidence="2">pPH1-1</plasmid>
    </source>
</reference>
<dbReference type="RefSeq" id="WP_049949311.1">
    <property type="nucleotide sequence ID" value="NZ_CP042004.1"/>
</dbReference>
<dbReference type="InterPro" id="IPR047951">
    <property type="entry name" value="Transpos_ISL3"/>
</dbReference>
<proteinExistence type="predicted"/>
<dbReference type="Pfam" id="PF01610">
    <property type="entry name" value="DDE_Tnp_ISL3"/>
    <property type="match status" value="1"/>
</dbReference>
<accession>A0A499SAT4</accession>